<evidence type="ECO:0008006" key="6">
    <source>
        <dbReference type="Google" id="ProtNLM"/>
    </source>
</evidence>
<dbReference type="PANTHER" id="PTHR11505">
    <property type="entry name" value="L1 TRANSPOSABLE ELEMENT-RELATED"/>
    <property type="match status" value="1"/>
</dbReference>
<evidence type="ECO:0000256" key="3">
    <source>
        <dbReference type="SAM" id="Phobius"/>
    </source>
</evidence>
<organism evidence="4 5">
    <name type="scientific">Mugilogobius chulae</name>
    <name type="common">yellowstripe goby</name>
    <dbReference type="NCBI Taxonomy" id="88201"/>
    <lineage>
        <taxon>Eukaryota</taxon>
        <taxon>Metazoa</taxon>
        <taxon>Chordata</taxon>
        <taxon>Craniata</taxon>
        <taxon>Vertebrata</taxon>
        <taxon>Euteleostomi</taxon>
        <taxon>Actinopterygii</taxon>
        <taxon>Neopterygii</taxon>
        <taxon>Teleostei</taxon>
        <taxon>Neoteleostei</taxon>
        <taxon>Acanthomorphata</taxon>
        <taxon>Gobiaria</taxon>
        <taxon>Gobiiformes</taxon>
        <taxon>Gobioidei</taxon>
        <taxon>Gobiidae</taxon>
        <taxon>Gobionellinae</taxon>
        <taxon>Mugilogobius</taxon>
    </lineage>
</organism>
<keyword evidence="5" id="KW-1185">Reference proteome</keyword>
<keyword evidence="3" id="KW-1133">Transmembrane helix</keyword>
<dbReference type="Gene3D" id="3.30.70.1820">
    <property type="entry name" value="L1 transposable element, RRM domain"/>
    <property type="match status" value="1"/>
</dbReference>
<evidence type="ECO:0000313" key="5">
    <source>
        <dbReference type="Proteomes" id="UP001460270"/>
    </source>
</evidence>
<feature type="transmembrane region" description="Helical" evidence="3">
    <location>
        <begin position="275"/>
        <end position="298"/>
    </location>
</feature>
<feature type="compositionally biased region" description="Basic and acidic residues" evidence="2">
    <location>
        <begin position="1"/>
        <end position="18"/>
    </location>
</feature>
<evidence type="ECO:0000313" key="4">
    <source>
        <dbReference type="EMBL" id="KAK7933279.1"/>
    </source>
</evidence>
<dbReference type="InterPro" id="IPR004244">
    <property type="entry name" value="Transposase_22"/>
</dbReference>
<keyword evidence="1" id="KW-0175">Coiled coil</keyword>
<feature type="region of interest" description="Disordered" evidence="2">
    <location>
        <begin position="1"/>
        <end position="28"/>
    </location>
</feature>
<evidence type="ECO:0000256" key="2">
    <source>
        <dbReference type="SAM" id="MobiDB-lite"/>
    </source>
</evidence>
<sequence length="331" mass="37415">MPKPNQKEKNKSSEKPPEETPECEEEGATAAATLSNILKELKEFRTETTGNLAAIKKDIGEIKKDVSDLRARVNAAEERIAENESRDIQMTKVLFHVLRTQKQLEEKCQDLESRSRRKNLRIYMIPERLEGSDMVNFISKLLNEKLGIMGVKIERAHRVSANGGGRPGSTRPRSVLVRFQSYWERQRVLSAAWSKKEIRLNDTRIFFDEDFTPQVYAERAKRLQIIPLPNCMLPDYISTKQARQARKRAASAALARDAKRPKLATAAPAPKRLSLLLLLLPLLLSVLSLLLLLLPLLLSVLSLLLLLLPLLLSLSPQLSILRLLLLLLPAL</sequence>
<evidence type="ECO:0000256" key="1">
    <source>
        <dbReference type="SAM" id="Coils"/>
    </source>
</evidence>
<protein>
    <recommendedName>
        <fullName evidence="6">L1 transposable element RRM domain-containing protein</fullName>
    </recommendedName>
</protein>
<gene>
    <name evidence="4" type="ORF">WMY93_004175</name>
</gene>
<keyword evidence="3" id="KW-0472">Membrane</keyword>
<proteinExistence type="predicted"/>
<keyword evidence="3" id="KW-0812">Transmembrane</keyword>
<dbReference type="Proteomes" id="UP001460270">
    <property type="component" value="Unassembled WGS sequence"/>
</dbReference>
<reference evidence="5" key="1">
    <citation type="submission" date="2024-04" db="EMBL/GenBank/DDBJ databases">
        <title>Salinicola lusitanus LLJ914,a marine bacterium isolated from the Okinawa Trough.</title>
        <authorList>
            <person name="Li J."/>
        </authorList>
    </citation>
    <scope>NUCLEOTIDE SEQUENCE [LARGE SCALE GENOMIC DNA]</scope>
</reference>
<accession>A0AAW0PNB0</accession>
<feature type="transmembrane region" description="Helical" evidence="3">
    <location>
        <begin position="304"/>
        <end position="328"/>
    </location>
</feature>
<dbReference type="AlphaFoldDB" id="A0AAW0PNB0"/>
<name>A0AAW0PNB0_9GOBI</name>
<feature type="coiled-coil region" evidence="1">
    <location>
        <begin position="52"/>
        <end position="121"/>
    </location>
</feature>
<comment type="caution">
    <text evidence="4">The sequence shown here is derived from an EMBL/GenBank/DDBJ whole genome shotgun (WGS) entry which is preliminary data.</text>
</comment>
<dbReference type="EMBL" id="JBBPFD010000003">
    <property type="protein sequence ID" value="KAK7933279.1"/>
    <property type="molecule type" value="Genomic_DNA"/>
</dbReference>